<comment type="caution">
    <text evidence="5">The sequence shown here is derived from an EMBL/GenBank/DDBJ whole genome shotgun (WGS) entry which is preliminary data.</text>
</comment>
<protein>
    <submittedName>
        <fullName evidence="5">Fungal-specific transcription factor domain-containing protein</fullName>
    </submittedName>
</protein>
<feature type="region of interest" description="Disordered" evidence="3">
    <location>
        <begin position="1"/>
        <end position="30"/>
    </location>
</feature>
<evidence type="ECO:0000256" key="3">
    <source>
        <dbReference type="SAM" id="MobiDB-lite"/>
    </source>
</evidence>
<dbReference type="GO" id="GO:0000981">
    <property type="term" value="F:DNA-binding transcription factor activity, RNA polymerase II-specific"/>
    <property type="evidence" value="ECO:0007669"/>
    <property type="project" value="InterPro"/>
</dbReference>
<sequence length="758" mass="84427">MSSESPSPPPDLPSSAKQRRSARSCDGCRHRKIRCDGPTKPEGAQCSNCLPFNSPCTYLQPSKKRGPKTKSVEELKQRIAVLEAKLREPSVCALCSRPLETSSLSMFHHSPESDTLSESSSDDPPPVEDTFSQDELAKRFSQISLKGKHRFFGPGSSFSLVINTMAAKEKVLGHSILPIGLTKRPRFFDTTPWEQEVYDRRPHYEYPPHDLMAALIDLYFAYVHPTLPVLHEPTFRRDVILGLHLKDIKFGATLLAVLALGSWWSDDPRVFSGGPGDTLSAGWKFASQVQLIDRPFEPTMYEVQSHSLMALYSLATSAPQMSWLWVGLGVRFLQQRGEHLKKRRPVTTIEDELWNRAFWSLFVLDRLICNFLGRATTIIDFDVDPPLEVDDEYWESGFTQPLGKPSRLSFWVHFVQLSEILGDALRELYASNRWKTRMGWTGAKWESEAVAKLDSAMNSFLTSLPPHLRWDADRPPGVFFEQSATLHVTYFHIQITIHRQHIHKPSALAGPSLSLCTAAARSALAVGEAWINKTNRIALIFYHNSLFAAASTLLLNMYARQRANLPVNRAKDMELIGSALRILKISEARCQPAGRLWEILVDLQCLKPSHAITCPNASHSAAAERHRAVPSDPTPSALTQYPASNNAGQFYQQPEQGETFGPGTSIEQLLAGTTPELGQWPASSENGIFDDEMMSLWMAAPTDFSNLGQWDMLLVLACTFGHAAAIEAKSPKPATEAAACNWFVPCDPALQASGQCEC</sequence>
<evidence type="ECO:0000259" key="4">
    <source>
        <dbReference type="PROSITE" id="PS50048"/>
    </source>
</evidence>
<dbReference type="InterPro" id="IPR001138">
    <property type="entry name" value="Zn2Cys6_DnaBD"/>
</dbReference>
<dbReference type="PANTHER" id="PTHR46910">
    <property type="entry name" value="TRANSCRIPTION FACTOR PDR1"/>
    <property type="match status" value="1"/>
</dbReference>
<feature type="region of interest" description="Disordered" evidence="3">
    <location>
        <begin position="628"/>
        <end position="662"/>
    </location>
</feature>
<keyword evidence="6" id="KW-1185">Reference proteome</keyword>
<dbReference type="GO" id="GO:0003677">
    <property type="term" value="F:DNA binding"/>
    <property type="evidence" value="ECO:0007669"/>
    <property type="project" value="InterPro"/>
</dbReference>
<feature type="compositionally biased region" description="Pro residues" evidence="3">
    <location>
        <begin position="1"/>
        <end position="12"/>
    </location>
</feature>
<gene>
    <name evidence="5" type="ORF">FB45DRAFT_824316</name>
</gene>
<dbReference type="PROSITE" id="PS00463">
    <property type="entry name" value="ZN2_CY6_FUNGAL_1"/>
    <property type="match status" value="1"/>
</dbReference>
<feature type="domain" description="Zn(2)-C6 fungal-type" evidence="4">
    <location>
        <begin position="24"/>
        <end position="58"/>
    </location>
</feature>
<dbReference type="GO" id="GO:0008270">
    <property type="term" value="F:zinc ion binding"/>
    <property type="evidence" value="ECO:0007669"/>
    <property type="project" value="InterPro"/>
</dbReference>
<dbReference type="Proteomes" id="UP001221142">
    <property type="component" value="Unassembled WGS sequence"/>
</dbReference>
<organism evidence="5 6">
    <name type="scientific">Roridomyces roridus</name>
    <dbReference type="NCBI Taxonomy" id="1738132"/>
    <lineage>
        <taxon>Eukaryota</taxon>
        <taxon>Fungi</taxon>
        <taxon>Dikarya</taxon>
        <taxon>Basidiomycota</taxon>
        <taxon>Agaricomycotina</taxon>
        <taxon>Agaricomycetes</taxon>
        <taxon>Agaricomycetidae</taxon>
        <taxon>Agaricales</taxon>
        <taxon>Marasmiineae</taxon>
        <taxon>Mycenaceae</taxon>
        <taxon>Roridomyces</taxon>
    </lineage>
</organism>
<keyword evidence="2" id="KW-0539">Nucleus</keyword>
<dbReference type="EMBL" id="JARKIF010000003">
    <property type="protein sequence ID" value="KAJ7644260.1"/>
    <property type="molecule type" value="Genomic_DNA"/>
</dbReference>
<evidence type="ECO:0000313" key="5">
    <source>
        <dbReference type="EMBL" id="KAJ7644260.1"/>
    </source>
</evidence>
<reference evidence="5" key="1">
    <citation type="submission" date="2023-03" db="EMBL/GenBank/DDBJ databases">
        <title>Massive genome expansion in bonnet fungi (Mycena s.s.) driven by repeated elements and novel gene families across ecological guilds.</title>
        <authorList>
            <consortium name="Lawrence Berkeley National Laboratory"/>
            <person name="Harder C.B."/>
            <person name="Miyauchi S."/>
            <person name="Viragh M."/>
            <person name="Kuo A."/>
            <person name="Thoen E."/>
            <person name="Andreopoulos B."/>
            <person name="Lu D."/>
            <person name="Skrede I."/>
            <person name="Drula E."/>
            <person name="Henrissat B."/>
            <person name="Morin E."/>
            <person name="Kohler A."/>
            <person name="Barry K."/>
            <person name="LaButti K."/>
            <person name="Morin E."/>
            <person name="Salamov A."/>
            <person name="Lipzen A."/>
            <person name="Mereny Z."/>
            <person name="Hegedus B."/>
            <person name="Baldrian P."/>
            <person name="Stursova M."/>
            <person name="Weitz H."/>
            <person name="Taylor A."/>
            <person name="Grigoriev I.V."/>
            <person name="Nagy L.G."/>
            <person name="Martin F."/>
            <person name="Kauserud H."/>
        </authorList>
    </citation>
    <scope>NUCLEOTIDE SEQUENCE</scope>
    <source>
        <strain evidence="5">9284</strain>
    </source>
</reference>
<dbReference type="CDD" id="cd12148">
    <property type="entry name" value="fungal_TF_MHR"/>
    <property type="match status" value="1"/>
</dbReference>
<feature type="region of interest" description="Disordered" evidence="3">
    <location>
        <begin position="106"/>
        <end position="130"/>
    </location>
</feature>
<dbReference type="CDD" id="cd00067">
    <property type="entry name" value="GAL4"/>
    <property type="match status" value="1"/>
</dbReference>
<dbReference type="GO" id="GO:0006351">
    <property type="term" value="P:DNA-templated transcription"/>
    <property type="evidence" value="ECO:0007669"/>
    <property type="project" value="InterPro"/>
</dbReference>
<dbReference type="PANTHER" id="PTHR46910:SF1">
    <property type="entry name" value="MISCELLANEOUS ZN(II)2CYS6 TRANSCRIPTION FACTOR (EUROFUNG)-RELATED"/>
    <property type="match status" value="1"/>
</dbReference>
<dbReference type="SMART" id="SM00066">
    <property type="entry name" value="GAL4"/>
    <property type="match status" value="1"/>
</dbReference>
<dbReference type="PROSITE" id="PS50048">
    <property type="entry name" value="ZN2_CY6_FUNGAL_2"/>
    <property type="match status" value="1"/>
</dbReference>
<dbReference type="SUPFAM" id="SSF57701">
    <property type="entry name" value="Zn2/Cys6 DNA-binding domain"/>
    <property type="match status" value="1"/>
</dbReference>
<evidence type="ECO:0000256" key="1">
    <source>
        <dbReference type="ARBA" id="ARBA00022723"/>
    </source>
</evidence>
<dbReference type="SMART" id="SM00906">
    <property type="entry name" value="Fungal_trans"/>
    <property type="match status" value="1"/>
</dbReference>
<dbReference type="AlphaFoldDB" id="A0AAD7CBJ1"/>
<evidence type="ECO:0000313" key="6">
    <source>
        <dbReference type="Proteomes" id="UP001221142"/>
    </source>
</evidence>
<accession>A0AAD7CBJ1</accession>
<dbReference type="Pfam" id="PF00172">
    <property type="entry name" value="Zn_clus"/>
    <property type="match status" value="1"/>
</dbReference>
<feature type="compositionally biased region" description="Polar residues" evidence="3">
    <location>
        <begin position="634"/>
        <end position="656"/>
    </location>
</feature>
<keyword evidence="1" id="KW-0479">Metal-binding</keyword>
<proteinExistence type="predicted"/>
<dbReference type="Gene3D" id="4.10.240.10">
    <property type="entry name" value="Zn(2)-C6 fungal-type DNA-binding domain"/>
    <property type="match status" value="1"/>
</dbReference>
<dbReference type="InterPro" id="IPR036864">
    <property type="entry name" value="Zn2-C6_fun-type_DNA-bd_sf"/>
</dbReference>
<evidence type="ECO:0000256" key="2">
    <source>
        <dbReference type="ARBA" id="ARBA00023242"/>
    </source>
</evidence>
<dbReference type="Pfam" id="PF04082">
    <property type="entry name" value="Fungal_trans"/>
    <property type="match status" value="1"/>
</dbReference>
<dbReference type="InterPro" id="IPR050987">
    <property type="entry name" value="AtrR-like"/>
</dbReference>
<name>A0AAD7CBJ1_9AGAR</name>
<dbReference type="InterPro" id="IPR007219">
    <property type="entry name" value="XnlR_reg_dom"/>
</dbReference>